<feature type="DNA-binding region" description="H-T-H motif" evidence="5">
    <location>
        <begin position="33"/>
        <end position="52"/>
    </location>
</feature>
<organism evidence="7 8">
    <name type="scientific">Phytoactinopolyspora halotolerans</name>
    <dbReference type="NCBI Taxonomy" id="1981512"/>
    <lineage>
        <taxon>Bacteria</taxon>
        <taxon>Bacillati</taxon>
        <taxon>Actinomycetota</taxon>
        <taxon>Actinomycetes</taxon>
        <taxon>Jiangellales</taxon>
        <taxon>Jiangellaceae</taxon>
        <taxon>Phytoactinopolyspora</taxon>
    </lineage>
</organism>
<protein>
    <submittedName>
        <fullName evidence="7">TetR/AcrR family transcriptional regulator</fullName>
    </submittedName>
</protein>
<dbReference type="InterPro" id="IPR023772">
    <property type="entry name" value="DNA-bd_HTH_TetR-type_CS"/>
</dbReference>
<keyword evidence="8" id="KW-1185">Reference proteome</keyword>
<evidence type="ECO:0000256" key="5">
    <source>
        <dbReference type="PROSITE-ProRule" id="PRU00335"/>
    </source>
</evidence>
<dbReference type="PRINTS" id="PR00455">
    <property type="entry name" value="HTHTETR"/>
</dbReference>
<dbReference type="SUPFAM" id="SSF46689">
    <property type="entry name" value="Homeodomain-like"/>
    <property type="match status" value="1"/>
</dbReference>
<accession>A0A6L9S8W1</accession>
<sequence length="200" mass="21987">MPRVSEAHLVARRQQILEAAWRCFARNGFHATSMQDIFAESGLSAGAVYRYFPSKLELVKATAGTITEGVGEIFETIAHADPVPTPAQSLDMVVDTINRLTMAREPDLSKIAMHAWSEAIREPEVGAVVKEIASRIRQGWLDIVARWKAAGYIRTDVDPDDVAGFLYGVMVGYIAQRNLVGDISAEQYVNGFAALAHGRR</sequence>
<dbReference type="FunFam" id="1.10.10.60:FF:000141">
    <property type="entry name" value="TetR family transcriptional regulator"/>
    <property type="match status" value="1"/>
</dbReference>
<keyword evidence="2" id="KW-0805">Transcription regulation</keyword>
<feature type="domain" description="HTH tetR-type" evidence="6">
    <location>
        <begin position="10"/>
        <end position="70"/>
    </location>
</feature>
<evidence type="ECO:0000256" key="3">
    <source>
        <dbReference type="ARBA" id="ARBA00023125"/>
    </source>
</evidence>
<evidence type="ECO:0000256" key="4">
    <source>
        <dbReference type="ARBA" id="ARBA00023163"/>
    </source>
</evidence>
<name>A0A6L9S8W1_9ACTN</name>
<proteinExistence type="predicted"/>
<evidence type="ECO:0000259" key="6">
    <source>
        <dbReference type="PROSITE" id="PS50977"/>
    </source>
</evidence>
<evidence type="ECO:0000313" key="8">
    <source>
        <dbReference type="Proteomes" id="UP000475214"/>
    </source>
</evidence>
<dbReference type="InterPro" id="IPR036271">
    <property type="entry name" value="Tet_transcr_reg_TetR-rel_C_sf"/>
</dbReference>
<dbReference type="PROSITE" id="PS01081">
    <property type="entry name" value="HTH_TETR_1"/>
    <property type="match status" value="1"/>
</dbReference>
<dbReference type="AlphaFoldDB" id="A0A6L9S8W1"/>
<dbReference type="PANTHER" id="PTHR30055">
    <property type="entry name" value="HTH-TYPE TRANSCRIPTIONAL REGULATOR RUTR"/>
    <property type="match status" value="1"/>
</dbReference>
<keyword evidence="4" id="KW-0804">Transcription</keyword>
<dbReference type="InterPro" id="IPR050109">
    <property type="entry name" value="HTH-type_TetR-like_transc_reg"/>
</dbReference>
<dbReference type="Pfam" id="PF00440">
    <property type="entry name" value="TetR_N"/>
    <property type="match status" value="1"/>
</dbReference>
<dbReference type="EMBL" id="JAAGOA010000007">
    <property type="protein sequence ID" value="NEE00968.1"/>
    <property type="molecule type" value="Genomic_DNA"/>
</dbReference>
<dbReference type="Gene3D" id="1.10.357.10">
    <property type="entry name" value="Tetracycline Repressor, domain 2"/>
    <property type="match status" value="1"/>
</dbReference>
<dbReference type="InterPro" id="IPR009057">
    <property type="entry name" value="Homeodomain-like_sf"/>
</dbReference>
<dbReference type="Proteomes" id="UP000475214">
    <property type="component" value="Unassembled WGS sequence"/>
</dbReference>
<evidence type="ECO:0000313" key="7">
    <source>
        <dbReference type="EMBL" id="NEE00968.1"/>
    </source>
</evidence>
<dbReference type="GO" id="GO:0045892">
    <property type="term" value="P:negative regulation of DNA-templated transcription"/>
    <property type="evidence" value="ECO:0007669"/>
    <property type="project" value="UniProtKB-ARBA"/>
</dbReference>
<dbReference type="GO" id="GO:0000976">
    <property type="term" value="F:transcription cis-regulatory region binding"/>
    <property type="evidence" value="ECO:0007669"/>
    <property type="project" value="TreeGrafter"/>
</dbReference>
<reference evidence="7 8" key="1">
    <citation type="submission" date="2020-02" db="EMBL/GenBank/DDBJ databases">
        <authorList>
            <person name="Li X.-J."/>
            <person name="Han X.-M."/>
        </authorList>
    </citation>
    <scope>NUCLEOTIDE SEQUENCE [LARGE SCALE GENOMIC DNA]</scope>
    <source>
        <strain evidence="7 8">CCTCC AB 2017055</strain>
    </source>
</reference>
<dbReference type="Pfam" id="PF13977">
    <property type="entry name" value="TetR_C_6"/>
    <property type="match status" value="1"/>
</dbReference>
<comment type="caution">
    <text evidence="7">The sequence shown here is derived from an EMBL/GenBank/DDBJ whole genome shotgun (WGS) entry which is preliminary data.</text>
</comment>
<dbReference type="SUPFAM" id="SSF48498">
    <property type="entry name" value="Tetracyclin repressor-like, C-terminal domain"/>
    <property type="match status" value="1"/>
</dbReference>
<dbReference type="PROSITE" id="PS50977">
    <property type="entry name" value="HTH_TETR_2"/>
    <property type="match status" value="1"/>
</dbReference>
<dbReference type="PANTHER" id="PTHR30055:SF229">
    <property type="entry name" value="HTH-TYPE TRANSCRIPTIONAL REPRESSOR RV1474C"/>
    <property type="match status" value="1"/>
</dbReference>
<dbReference type="InterPro" id="IPR039538">
    <property type="entry name" value="BetI_C"/>
</dbReference>
<dbReference type="GO" id="GO:0003700">
    <property type="term" value="F:DNA-binding transcription factor activity"/>
    <property type="evidence" value="ECO:0007669"/>
    <property type="project" value="TreeGrafter"/>
</dbReference>
<keyword evidence="3 5" id="KW-0238">DNA-binding</keyword>
<dbReference type="RefSeq" id="WP_163737663.1">
    <property type="nucleotide sequence ID" value="NZ_JAAGOA010000007.1"/>
</dbReference>
<dbReference type="InterPro" id="IPR001647">
    <property type="entry name" value="HTH_TetR"/>
</dbReference>
<gene>
    <name evidence="7" type="ORF">G1H10_12405</name>
</gene>
<keyword evidence="1" id="KW-0678">Repressor</keyword>
<evidence type="ECO:0000256" key="1">
    <source>
        <dbReference type="ARBA" id="ARBA00022491"/>
    </source>
</evidence>
<evidence type="ECO:0000256" key="2">
    <source>
        <dbReference type="ARBA" id="ARBA00023015"/>
    </source>
</evidence>